<dbReference type="InterPro" id="IPR013976">
    <property type="entry name" value="HDOD"/>
</dbReference>
<reference evidence="2 3" key="1">
    <citation type="submission" date="2020-07" db="EMBL/GenBank/DDBJ databases">
        <title>Complete genome sequence of Chitinibacter sp. 2T18.</title>
        <authorList>
            <person name="Bae J.-W."/>
            <person name="Choi J.-W."/>
        </authorList>
    </citation>
    <scope>NUCLEOTIDE SEQUENCE [LARGE SCALE GENOMIC DNA]</scope>
    <source>
        <strain evidence="2 3">2T18</strain>
    </source>
</reference>
<dbReference type="KEGG" id="chiz:HQ393_06015"/>
<dbReference type="EMBL" id="CP058627">
    <property type="protein sequence ID" value="QLG87850.1"/>
    <property type="molecule type" value="Genomic_DNA"/>
</dbReference>
<protein>
    <submittedName>
        <fullName evidence="2">HDOD domain-containing protein</fullName>
    </submittedName>
</protein>
<evidence type="ECO:0000259" key="1">
    <source>
        <dbReference type="PROSITE" id="PS51833"/>
    </source>
</evidence>
<dbReference type="PANTHER" id="PTHR33525">
    <property type="match status" value="1"/>
</dbReference>
<gene>
    <name evidence="2" type="ORF">HQ393_06015</name>
</gene>
<dbReference type="Gene3D" id="1.10.3210.10">
    <property type="entry name" value="Hypothetical protein af1432"/>
    <property type="match status" value="1"/>
</dbReference>
<dbReference type="SUPFAM" id="SSF109604">
    <property type="entry name" value="HD-domain/PDEase-like"/>
    <property type="match status" value="1"/>
</dbReference>
<proteinExistence type="predicted"/>
<dbReference type="Pfam" id="PF08668">
    <property type="entry name" value="HDOD"/>
    <property type="match status" value="1"/>
</dbReference>
<accession>A0A7H9BGK0</accession>
<evidence type="ECO:0000313" key="2">
    <source>
        <dbReference type="EMBL" id="QLG87850.1"/>
    </source>
</evidence>
<feature type="domain" description="HDOD" evidence="1">
    <location>
        <begin position="20"/>
        <end position="213"/>
    </location>
</feature>
<evidence type="ECO:0000313" key="3">
    <source>
        <dbReference type="Proteomes" id="UP000509597"/>
    </source>
</evidence>
<organism evidence="2 3">
    <name type="scientific">Chitinibacter bivalviorum</name>
    <dbReference type="NCBI Taxonomy" id="2739434"/>
    <lineage>
        <taxon>Bacteria</taxon>
        <taxon>Pseudomonadati</taxon>
        <taxon>Pseudomonadota</taxon>
        <taxon>Betaproteobacteria</taxon>
        <taxon>Neisseriales</taxon>
        <taxon>Chitinibacteraceae</taxon>
        <taxon>Chitinibacter</taxon>
    </lineage>
</organism>
<name>A0A7H9BGK0_9NEIS</name>
<sequence length="282" mass="32537">MMLRNIPATESERLIKNLIIPPRPVILEAIKRAQAADDPNFEEIAELINSDLTLSLAMLKTVNSPYYQLSQKISSVDQALQLLGLRNTCNLVEGIVLRQTLCIEHNDRMELFWEMATRIAMIAGRLAEHVHGITPEEAYTFGLFRSSGKAVMAARFPDYIDTLEKGDRFSRAEFIEYENHRYQTNHNVVGYLLSRAWYLPEDMQLATLNHHDFAVFDLHMDSEWHHVCTLIALTGLAEHILKMNIQQYEHPEWRAIEPLLLNHLALKLEEYEDIVDEVSTLL</sequence>
<keyword evidence="3" id="KW-1185">Reference proteome</keyword>
<dbReference type="PANTHER" id="PTHR33525:SF6">
    <property type="entry name" value="HDOD DOMAIN-CONTAINING PROTEIN"/>
    <property type="match status" value="1"/>
</dbReference>
<dbReference type="AlphaFoldDB" id="A0A7H9BGK0"/>
<dbReference type="Proteomes" id="UP000509597">
    <property type="component" value="Chromosome"/>
</dbReference>
<dbReference type="PROSITE" id="PS51833">
    <property type="entry name" value="HDOD"/>
    <property type="match status" value="1"/>
</dbReference>
<dbReference type="InterPro" id="IPR052340">
    <property type="entry name" value="RNase_Y/CdgJ"/>
</dbReference>
<dbReference type="RefSeq" id="WP_179357930.1">
    <property type="nucleotide sequence ID" value="NZ_CP058627.1"/>
</dbReference>